<dbReference type="InterPro" id="IPR011029">
    <property type="entry name" value="DEATH-like_dom_sf"/>
</dbReference>
<feature type="domain" description="Death" evidence="9">
    <location>
        <begin position="352"/>
        <end position="428"/>
    </location>
</feature>
<dbReference type="PANTHER" id="PTHR46861:SF1">
    <property type="entry name" value="TUMOR NECROSIS FACTOR RECEPTOR SUPERFAMILY MEMBER 1A"/>
    <property type="match status" value="1"/>
</dbReference>
<feature type="disulfide bond" evidence="6">
    <location>
        <begin position="184"/>
        <end position="202"/>
    </location>
</feature>
<feature type="region of interest" description="Disordered" evidence="7">
    <location>
        <begin position="308"/>
        <end position="327"/>
    </location>
</feature>
<dbReference type="GO" id="GO:0043120">
    <property type="term" value="F:tumor necrosis factor binding"/>
    <property type="evidence" value="ECO:0007669"/>
    <property type="project" value="TreeGrafter"/>
</dbReference>
<dbReference type="PROSITE" id="PS50017">
    <property type="entry name" value="DEATH_DOMAIN"/>
    <property type="match status" value="1"/>
</dbReference>
<dbReference type="GO" id="GO:0005031">
    <property type="term" value="F:tumor necrosis factor receptor activity"/>
    <property type="evidence" value="ECO:0007669"/>
    <property type="project" value="TreeGrafter"/>
</dbReference>
<dbReference type="SMART" id="SM00208">
    <property type="entry name" value="TNFR"/>
    <property type="match status" value="3"/>
</dbReference>
<evidence type="ECO:0000313" key="11">
    <source>
        <dbReference type="Ensembl" id="ENSCCRP00015088877.1"/>
    </source>
</evidence>
<dbReference type="PROSITE" id="PS50050">
    <property type="entry name" value="TNFR_NGFR_2"/>
    <property type="match status" value="2"/>
</dbReference>
<protein>
    <submittedName>
        <fullName evidence="11">Tumor necrosis factor receptor superfamily member 1A-like</fullName>
    </submittedName>
</protein>
<evidence type="ECO:0000256" key="8">
    <source>
        <dbReference type="SAM" id="Phobius"/>
    </source>
</evidence>
<feature type="compositionally biased region" description="Polar residues" evidence="7">
    <location>
        <begin position="314"/>
        <end position="324"/>
    </location>
</feature>
<dbReference type="GO" id="GO:0006915">
    <property type="term" value="P:apoptotic process"/>
    <property type="evidence" value="ECO:0007669"/>
    <property type="project" value="UniProtKB-KW"/>
</dbReference>
<dbReference type="Gene3D" id="2.10.50.10">
    <property type="entry name" value="Tumor Necrosis Factor Receptor, subunit A, domain 2"/>
    <property type="match status" value="3"/>
</dbReference>
<dbReference type="Pfam" id="PF00531">
    <property type="entry name" value="Death"/>
    <property type="match status" value="1"/>
</dbReference>
<name>A0A8C1ZLL1_CYPCA</name>
<feature type="transmembrane region" description="Helical" evidence="8">
    <location>
        <begin position="254"/>
        <end position="273"/>
    </location>
</feature>
<evidence type="ECO:0000256" key="3">
    <source>
        <dbReference type="ARBA" id="ARBA00022737"/>
    </source>
</evidence>
<evidence type="ECO:0000256" key="5">
    <source>
        <dbReference type="ARBA" id="ARBA00023180"/>
    </source>
</evidence>
<comment type="caution">
    <text evidence="6">Lacks conserved residue(s) required for the propagation of feature annotation.</text>
</comment>
<dbReference type="Gene3D" id="1.10.533.10">
    <property type="entry name" value="Death Domain, Fas"/>
    <property type="match status" value="1"/>
</dbReference>
<dbReference type="AlphaFoldDB" id="A0A8C1ZLL1"/>
<keyword evidence="8" id="KW-1133">Transmembrane helix</keyword>
<dbReference type="GO" id="GO:0043235">
    <property type="term" value="C:receptor complex"/>
    <property type="evidence" value="ECO:0007669"/>
    <property type="project" value="TreeGrafter"/>
</dbReference>
<keyword evidence="1" id="KW-0053">Apoptosis</keyword>
<keyword evidence="2" id="KW-0732">Signal</keyword>
<dbReference type="Proteomes" id="UP000694700">
    <property type="component" value="Unplaced"/>
</dbReference>
<evidence type="ECO:0000256" key="6">
    <source>
        <dbReference type="PROSITE-ProRule" id="PRU00206"/>
    </source>
</evidence>
<feature type="disulfide bond" evidence="6">
    <location>
        <begin position="181"/>
        <end position="194"/>
    </location>
</feature>
<dbReference type="InterPro" id="IPR033994">
    <property type="entry name" value="TNFRSF1A_death"/>
</dbReference>
<dbReference type="GO" id="GO:0045121">
    <property type="term" value="C:membrane raft"/>
    <property type="evidence" value="ECO:0007669"/>
    <property type="project" value="TreeGrafter"/>
</dbReference>
<dbReference type="InterPro" id="IPR001368">
    <property type="entry name" value="TNFR/NGFR_Cys_rich_reg"/>
</dbReference>
<dbReference type="SUPFAM" id="SSF57586">
    <property type="entry name" value="TNF receptor-like"/>
    <property type="match status" value="2"/>
</dbReference>
<dbReference type="InterPro" id="IPR000488">
    <property type="entry name" value="Death_dom"/>
</dbReference>
<reference evidence="11" key="1">
    <citation type="submission" date="2025-08" db="UniProtKB">
        <authorList>
            <consortium name="Ensembl"/>
        </authorList>
    </citation>
    <scope>IDENTIFICATION</scope>
</reference>
<feature type="domain" description="TNFR-Cys" evidence="10">
    <location>
        <begin position="161"/>
        <end position="202"/>
    </location>
</feature>
<feature type="repeat" description="TNFR-Cys" evidence="6">
    <location>
        <begin position="119"/>
        <end position="160"/>
    </location>
</feature>
<evidence type="ECO:0000256" key="2">
    <source>
        <dbReference type="ARBA" id="ARBA00022729"/>
    </source>
</evidence>
<organism evidence="11 12">
    <name type="scientific">Cyprinus carpio</name>
    <name type="common">Common carp</name>
    <dbReference type="NCBI Taxonomy" id="7962"/>
    <lineage>
        <taxon>Eukaryota</taxon>
        <taxon>Metazoa</taxon>
        <taxon>Chordata</taxon>
        <taxon>Craniata</taxon>
        <taxon>Vertebrata</taxon>
        <taxon>Euteleostomi</taxon>
        <taxon>Actinopterygii</taxon>
        <taxon>Neopterygii</taxon>
        <taxon>Teleostei</taxon>
        <taxon>Ostariophysi</taxon>
        <taxon>Cypriniformes</taxon>
        <taxon>Cyprinidae</taxon>
        <taxon>Cyprininae</taxon>
        <taxon>Cyprinus</taxon>
    </lineage>
</organism>
<feature type="domain" description="TNFR-Cys" evidence="10">
    <location>
        <begin position="119"/>
        <end position="160"/>
    </location>
</feature>
<dbReference type="InterPro" id="IPR052493">
    <property type="entry name" value="TNFRSF1A"/>
</dbReference>
<dbReference type="Pfam" id="PF00020">
    <property type="entry name" value="TNFR_c6"/>
    <property type="match status" value="2"/>
</dbReference>
<feature type="disulfide bond" evidence="6">
    <location>
        <begin position="120"/>
        <end position="135"/>
    </location>
</feature>
<accession>A0A8C1ZLL1</accession>
<dbReference type="SUPFAM" id="SSF47986">
    <property type="entry name" value="DEATH domain"/>
    <property type="match status" value="1"/>
</dbReference>
<feature type="repeat" description="TNFR-Cys" evidence="6">
    <location>
        <begin position="161"/>
        <end position="202"/>
    </location>
</feature>
<dbReference type="CDD" id="cd08313">
    <property type="entry name" value="Death_TNFR1"/>
    <property type="match status" value="1"/>
</dbReference>
<dbReference type="Ensembl" id="ENSCCRT00015091744.1">
    <property type="protein sequence ID" value="ENSCCRP00015088877.1"/>
    <property type="gene ID" value="ENSCCRG00015035864.1"/>
</dbReference>
<evidence type="ECO:0000256" key="7">
    <source>
        <dbReference type="SAM" id="MobiDB-lite"/>
    </source>
</evidence>
<evidence type="ECO:0000259" key="10">
    <source>
        <dbReference type="PROSITE" id="PS50050"/>
    </source>
</evidence>
<dbReference type="PROSITE" id="PS00652">
    <property type="entry name" value="TNFR_NGFR_1"/>
    <property type="match status" value="1"/>
</dbReference>
<dbReference type="PANTHER" id="PTHR46861">
    <property type="entry name" value="TUMOR NECROSIS FACTOR RECEPTOR SUPERFAMILY MEMBER 1A"/>
    <property type="match status" value="1"/>
</dbReference>
<keyword evidence="5" id="KW-0325">Glycoprotein</keyword>
<evidence type="ECO:0000259" key="9">
    <source>
        <dbReference type="PROSITE" id="PS50017"/>
    </source>
</evidence>
<dbReference type="GO" id="GO:0006954">
    <property type="term" value="P:inflammatory response"/>
    <property type="evidence" value="ECO:0007669"/>
    <property type="project" value="TreeGrafter"/>
</dbReference>
<sequence>MIAFCDKRTEILICRLTQLGSAHPDCKLRAKVIVFGKVRSTALAPPIAAMRKQQLFAYVLVALISQSYTVSVTGGQTLKGTCLDNEYWNNKGFCCDKCHPGYKLKEKCPEPNKRSECVKCENGTFIENSNHNDNCFSCRKCNRANSVEKSPCTFRSDRVCGCKSGYYYKKLGDTGWECSRCKECGSGQMIAAQCDGQQNTKCQCKENHYAVNKNLCKPCVECQDECPDLCKSSTPPNPLKSAKPTSPPGSIPHILVPVCACITVLALGVFMLYEGIRLWKKKRHASSSQKSSPASEDQTLIITVSPDTEHNESVPFTNQQTEQNGKLPDCVPREVKIHEFFYFVLDEVPIGRFKELVRRLGVSEQNIDRAERDHRNSKDAHYQMLKVWSDSGSGGGNNVLPWHRIQMFVDTLKEMYLVNCADNIESKFLSQDPSTSN</sequence>
<keyword evidence="8" id="KW-0472">Membrane</keyword>
<evidence type="ECO:0000256" key="4">
    <source>
        <dbReference type="ARBA" id="ARBA00023157"/>
    </source>
</evidence>
<evidence type="ECO:0000256" key="1">
    <source>
        <dbReference type="ARBA" id="ARBA00022703"/>
    </source>
</evidence>
<keyword evidence="4 6" id="KW-1015">Disulfide bond</keyword>
<proteinExistence type="predicted"/>
<keyword evidence="3" id="KW-0677">Repeat</keyword>
<keyword evidence="8" id="KW-0812">Transmembrane</keyword>
<evidence type="ECO:0000313" key="12">
    <source>
        <dbReference type="Proteomes" id="UP000694700"/>
    </source>
</evidence>